<organism evidence="1 2">
    <name type="scientific">Agrobacterium tumefaciens str. Kerr 14</name>
    <dbReference type="NCBI Taxonomy" id="1183424"/>
    <lineage>
        <taxon>Bacteria</taxon>
        <taxon>Pseudomonadati</taxon>
        <taxon>Pseudomonadota</taxon>
        <taxon>Alphaproteobacteria</taxon>
        <taxon>Hyphomicrobiales</taxon>
        <taxon>Rhizobiaceae</taxon>
        <taxon>Rhizobium/Agrobacterium group</taxon>
        <taxon>Agrobacterium</taxon>
        <taxon>Agrobacterium tumefaciens complex</taxon>
    </lineage>
</organism>
<dbReference type="Proteomes" id="UP000191897">
    <property type="component" value="Unassembled WGS sequence"/>
</dbReference>
<evidence type="ECO:0000313" key="1">
    <source>
        <dbReference type="EMBL" id="CUX57725.1"/>
    </source>
</evidence>
<reference evidence="1 2" key="1">
    <citation type="submission" date="2016-01" db="EMBL/GenBank/DDBJ databases">
        <authorList>
            <person name="Oliw E.H."/>
        </authorList>
    </citation>
    <scope>NUCLEOTIDE SEQUENCE [LARGE SCALE GENOMIC DNA]</scope>
    <source>
        <strain evidence="1 2">Kerr 14</strain>
    </source>
</reference>
<accession>A0A1S7RUV8</accession>
<name>A0A1S7RUV8_AGRTU</name>
<proteinExistence type="predicted"/>
<dbReference type="AlphaFoldDB" id="A0A1S7RUV8"/>
<protein>
    <submittedName>
        <fullName evidence="1">Uncharacterized protein</fullName>
    </submittedName>
</protein>
<sequence length="108" mass="11625">MTPETPSLKSHLDYLAGIFADAKKMEPGEKLELDAESAQTILKTLRGLSQQAGYLELELSILRDSEAGKLLAKTAEQLATGELKGLLKKAEGNIIRPNFGGKKNDGEA</sequence>
<dbReference type="RefSeq" id="WP_080866947.1">
    <property type="nucleotide sequence ID" value="NZ_LT009731.1"/>
</dbReference>
<gene>
    <name evidence="1" type="ORF">AGR4C_Lc50111</name>
</gene>
<dbReference type="EMBL" id="FBWC01000027">
    <property type="protein sequence ID" value="CUX57725.1"/>
    <property type="molecule type" value="Genomic_DNA"/>
</dbReference>
<evidence type="ECO:0000313" key="2">
    <source>
        <dbReference type="Proteomes" id="UP000191897"/>
    </source>
</evidence>